<gene>
    <name evidence="3" type="ORF">PoMZ_02286</name>
</gene>
<evidence type="ECO:0000313" key="3">
    <source>
        <dbReference type="EMBL" id="QBZ57362.1"/>
    </source>
</evidence>
<dbReference type="AlphaFoldDB" id="A0A4P7N6Y2"/>
<feature type="transmembrane region" description="Helical" evidence="2">
    <location>
        <begin position="133"/>
        <end position="152"/>
    </location>
</feature>
<reference evidence="3 4" key="1">
    <citation type="journal article" date="2019" name="Mol. Biol. Evol.">
        <title>Blast fungal genomes show frequent chromosomal changes, gene gains and losses, and effector gene turnover.</title>
        <authorList>
            <person name="Gomez Luciano L.B."/>
            <person name="Jason Tsai I."/>
            <person name="Chuma I."/>
            <person name="Tosa Y."/>
            <person name="Chen Y.H."/>
            <person name="Li J.Y."/>
            <person name="Li M.Y."/>
            <person name="Jade Lu M.Y."/>
            <person name="Nakayashiki H."/>
            <person name="Li W.H."/>
        </authorList>
    </citation>
    <scope>NUCLEOTIDE SEQUENCE [LARGE SCALE GENOMIC DNA]</scope>
    <source>
        <strain evidence="3">MZ5-1-6</strain>
    </source>
</reference>
<keyword evidence="2" id="KW-0812">Transmembrane</keyword>
<feature type="transmembrane region" description="Helical" evidence="2">
    <location>
        <begin position="104"/>
        <end position="126"/>
    </location>
</feature>
<evidence type="ECO:0000256" key="1">
    <source>
        <dbReference type="SAM" id="MobiDB-lite"/>
    </source>
</evidence>
<dbReference type="EMBL" id="CP034205">
    <property type="protein sequence ID" value="QBZ57362.1"/>
    <property type="molecule type" value="Genomic_DNA"/>
</dbReference>
<evidence type="ECO:0000313" key="4">
    <source>
        <dbReference type="Proteomes" id="UP000294847"/>
    </source>
</evidence>
<name>A0A4P7N6Y2_PYROR</name>
<keyword evidence="2" id="KW-0472">Membrane</keyword>
<dbReference type="Proteomes" id="UP000294847">
    <property type="component" value="Chromosome 2"/>
</dbReference>
<feature type="transmembrane region" description="Helical" evidence="2">
    <location>
        <begin position="60"/>
        <end position="84"/>
    </location>
</feature>
<organism evidence="3 4">
    <name type="scientific">Pyricularia oryzae</name>
    <name type="common">Rice blast fungus</name>
    <name type="synonym">Magnaporthe oryzae</name>
    <dbReference type="NCBI Taxonomy" id="318829"/>
    <lineage>
        <taxon>Eukaryota</taxon>
        <taxon>Fungi</taxon>
        <taxon>Dikarya</taxon>
        <taxon>Ascomycota</taxon>
        <taxon>Pezizomycotina</taxon>
        <taxon>Sordariomycetes</taxon>
        <taxon>Sordariomycetidae</taxon>
        <taxon>Magnaporthales</taxon>
        <taxon>Pyriculariaceae</taxon>
        <taxon>Pyricularia</taxon>
    </lineage>
</organism>
<feature type="compositionally biased region" description="Polar residues" evidence="1">
    <location>
        <begin position="20"/>
        <end position="38"/>
    </location>
</feature>
<accession>A0A4P7N6Y2</accession>
<evidence type="ECO:0000256" key="2">
    <source>
        <dbReference type="SAM" id="Phobius"/>
    </source>
</evidence>
<keyword evidence="2" id="KW-1133">Transmembrane helix</keyword>
<feature type="transmembrane region" description="Helical" evidence="2">
    <location>
        <begin position="189"/>
        <end position="210"/>
    </location>
</feature>
<proteinExistence type="predicted"/>
<sequence>MLDQAETEQSATPENAPLLGSSSTPADENATDDQNAIPGNTDVEADARVVSHPEGRPKDIFIGTWLSLVLSAVGLAGFIAAFAFLGKLTISESPNLGWWTQYSAPWFTVMSVVALTFAIFNLRLLYRKNKPMWLGPNLFVDMAIPLILVSHTKGSPAGDWAYCSPHYPKRPPSNPYEPACLDNAVTVNVLLGIAFGSTFLLAFVHLYLAIKRWIEVFRARRREGNGITRFGIPSGQLSFEFTIKFLNQDGLRAREDASRAQE</sequence>
<feature type="region of interest" description="Disordered" evidence="1">
    <location>
        <begin position="1"/>
        <end position="43"/>
    </location>
</feature>
<protein>
    <submittedName>
        <fullName evidence="3">Uncharacterized protein</fullName>
    </submittedName>
</protein>